<feature type="region of interest" description="Disordered" evidence="1">
    <location>
        <begin position="519"/>
        <end position="561"/>
    </location>
</feature>
<evidence type="ECO:0000313" key="3">
    <source>
        <dbReference type="EMBL" id="KAG5500492.1"/>
    </source>
</evidence>
<proteinExistence type="predicted"/>
<reference evidence="3 4" key="1">
    <citation type="submission" date="2021-02" db="EMBL/GenBank/DDBJ databases">
        <title>Porcisia hertigi Genome sequencing and assembly.</title>
        <authorList>
            <person name="Almutairi H."/>
            <person name="Gatherer D."/>
        </authorList>
    </citation>
    <scope>NUCLEOTIDE SEQUENCE [LARGE SCALE GENOMIC DNA]</scope>
    <source>
        <strain evidence="3 4">C119</strain>
    </source>
</reference>
<keyword evidence="4" id="KW-1185">Reference proteome</keyword>
<dbReference type="InterPro" id="IPR021777">
    <property type="entry name" value="SANBR_BTB"/>
</dbReference>
<comment type="caution">
    <text evidence="3">The sequence shown here is derived from an EMBL/GenBank/DDBJ whole genome shotgun (WGS) entry which is preliminary data.</text>
</comment>
<dbReference type="Proteomes" id="UP000674318">
    <property type="component" value="Chromosome 28"/>
</dbReference>
<sequence length="575" mass="62390">MVEISVQDPVTLHERVFCCALGPLLTHMRYFEPVIKRQMGGAKVPPSSSAAASVLTLRARCDHVTFQWLIDWMSGKSPPITKSNVVSICLSSSFLQMQELFDNALMFLGAHLQDIVLSTFDLRSLPTHLVLRLSHVVRDTDLAAILIRLYEEQSADHPNRTFVASLLQHYACRQVGVVDSAEDIRPTAASMTGTDHVDQNGGSQVGLPVTSGGEFSLPSTCSLRWCRLCGGLFDEGEMHRLCRASKLSVPKCPSVGGQTPCVGPRGELFTTHTASRRAMPIVLETPPALKGGGVSAFPPNEKSRPLLPAELERWAWRIIGATRFVGCRRCFHLVNLLDVPKHQCSDLPQRFSSLDNATGDITYLVRWFNYCAEKGVYEQEGGLTPMQYRGPPHILAEEVVGVPTLISRCTANTTASEAARRKGKRASGMAATGVVVEGSPDGSPTTAPTSQHTGNVSFWATVPFYASEVMSKNVVDIDIINYVERQRRFEIEAQQRKASVAQNSVLMCLSISPAVAGTPGSRAGTQLASSSSFSPRPLSTVSGAVGRGRVDVSGTQPRTVSSTSRYGLLTSSYRL</sequence>
<name>A0A836I8P3_9TRYP</name>
<dbReference type="AlphaFoldDB" id="A0A836I8P3"/>
<dbReference type="GeneID" id="94289664"/>
<dbReference type="PANTHER" id="PTHR20946">
    <property type="entry name" value="SANT AND BTB DOMAIN REGULATOR OF CLASS SWITCH RECOMBINATION"/>
    <property type="match status" value="1"/>
</dbReference>
<evidence type="ECO:0000259" key="2">
    <source>
        <dbReference type="Pfam" id="PF11822"/>
    </source>
</evidence>
<dbReference type="OrthoDB" id="550012at2759"/>
<evidence type="ECO:0000313" key="4">
    <source>
        <dbReference type="Proteomes" id="UP000674318"/>
    </source>
</evidence>
<dbReference type="RefSeq" id="XP_067755826.1">
    <property type="nucleotide sequence ID" value="XM_067899587.1"/>
</dbReference>
<feature type="domain" description="SANT and BTB" evidence="2">
    <location>
        <begin position="2"/>
        <end position="105"/>
    </location>
</feature>
<feature type="compositionally biased region" description="Low complexity" evidence="1">
    <location>
        <begin position="529"/>
        <end position="542"/>
    </location>
</feature>
<dbReference type="InterPro" id="IPR045902">
    <property type="entry name" value="SANBR-like"/>
</dbReference>
<dbReference type="PANTHER" id="PTHR20946:SF0">
    <property type="entry name" value="SANT AND BTB DOMAIN REGULATOR OF CLASS SWITCH RECOMBINATION"/>
    <property type="match status" value="1"/>
</dbReference>
<dbReference type="Pfam" id="PF11822">
    <property type="entry name" value="BTB_SANBR"/>
    <property type="match status" value="1"/>
</dbReference>
<accession>A0A836I8P3</accession>
<gene>
    <name evidence="3" type="ORF">JKF63_03586</name>
</gene>
<dbReference type="EMBL" id="JAFJZO010000028">
    <property type="protein sequence ID" value="KAG5500492.1"/>
    <property type="molecule type" value="Genomic_DNA"/>
</dbReference>
<evidence type="ECO:0000256" key="1">
    <source>
        <dbReference type="SAM" id="MobiDB-lite"/>
    </source>
</evidence>
<dbReference type="KEGG" id="phet:94289664"/>
<organism evidence="3 4">
    <name type="scientific">Porcisia hertigi</name>
    <dbReference type="NCBI Taxonomy" id="2761500"/>
    <lineage>
        <taxon>Eukaryota</taxon>
        <taxon>Discoba</taxon>
        <taxon>Euglenozoa</taxon>
        <taxon>Kinetoplastea</taxon>
        <taxon>Metakinetoplastina</taxon>
        <taxon>Trypanosomatida</taxon>
        <taxon>Trypanosomatidae</taxon>
        <taxon>Leishmaniinae</taxon>
        <taxon>Porcisia</taxon>
    </lineage>
</organism>
<protein>
    <recommendedName>
        <fullName evidence="2">SANT and BTB domain-containing protein</fullName>
    </recommendedName>
</protein>